<organism evidence="1 2">
    <name type="scientific">Niastella populi</name>
    <dbReference type="NCBI Taxonomy" id="550983"/>
    <lineage>
        <taxon>Bacteria</taxon>
        <taxon>Pseudomonadati</taxon>
        <taxon>Bacteroidota</taxon>
        <taxon>Chitinophagia</taxon>
        <taxon>Chitinophagales</taxon>
        <taxon>Chitinophagaceae</taxon>
        <taxon>Niastella</taxon>
    </lineage>
</organism>
<keyword evidence="2" id="KW-1185">Reference proteome</keyword>
<dbReference type="AlphaFoldDB" id="A0A1V9FL55"/>
<evidence type="ECO:0000313" key="1">
    <source>
        <dbReference type="EMBL" id="OQP59060.1"/>
    </source>
</evidence>
<gene>
    <name evidence="1" type="ORF">A4R26_21985</name>
</gene>
<dbReference type="OrthoDB" id="450143at2"/>
<reference evidence="2" key="1">
    <citation type="submission" date="2016-04" db="EMBL/GenBank/DDBJ databases">
        <authorList>
            <person name="Chen L."/>
            <person name="Zhuang W."/>
            <person name="Wang G."/>
        </authorList>
    </citation>
    <scope>NUCLEOTIDE SEQUENCE [LARGE SCALE GENOMIC DNA]</scope>
    <source>
        <strain evidence="2">208</strain>
    </source>
</reference>
<sequence>MDRKKSKLYRKVNTKAKGVHHDFGGDFKYTRNKKKESLQQIRGTMFGKKERGLDYTPLFRFLLSKVGCKWDEVFSEAKSRLDKSEPIFWLVALNEDEKEDYIRVGESSYFSGLFVDENHILQKTNPNLTAIDMTPSCSCCTHTFNGEIFGTK</sequence>
<dbReference type="EMBL" id="LWBP01000185">
    <property type="protein sequence ID" value="OQP59060.1"/>
    <property type="molecule type" value="Genomic_DNA"/>
</dbReference>
<protein>
    <submittedName>
        <fullName evidence="1">Uncharacterized protein</fullName>
    </submittedName>
</protein>
<dbReference type="Proteomes" id="UP000192276">
    <property type="component" value="Unassembled WGS sequence"/>
</dbReference>
<comment type="caution">
    <text evidence="1">The sequence shown here is derived from an EMBL/GenBank/DDBJ whole genome shotgun (WGS) entry which is preliminary data.</text>
</comment>
<dbReference type="RefSeq" id="WP_081164743.1">
    <property type="nucleotide sequence ID" value="NZ_LWBP01000185.1"/>
</dbReference>
<name>A0A1V9FL55_9BACT</name>
<proteinExistence type="predicted"/>
<evidence type="ECO:0000313" key="2">
    <source>
        <dbReference type="Proteomes" id="UP000192276"/>
    </source>
</evidence>
<accession>A0A1V9FL55</accession>